<dbReference type="Gene3D" id="3.10.28.10">
    <property type="entry name" value="Homing endonucleases"/>
    <property type="match status" value="1"/>
</dbReference>
<dbReference type="InterPro" id="IPR036844">
    <property type="entry name" value="Hint_dom_sf"/>
</dbReference>
<dbReference type="SMART" id="SM00306">
    <property type="entry name" value="HintN"/>
    <property type="match status" value="2"/>
</dbReference>
<evidence type="ECO:0000256" key="1">
    <source>
        <dbReference type="ARBA" id="ARBA00000185"/>
    </source>
</evidence>
<reference evidence="16 17" key="1">
    <citation type="journal article" date="2020" name="Harmful Algae">
        <title>Molecular and morphological characterization of a novel dihydroanatoxin-a producing Microcoleus species (cyanobacteria) from the Russian River, California, USA.</title>
        <authorList>
            <person name="Conklin K.Y."/>
            <person name="Stancheva R."/>
            <person name="Otten T.G."/>
            <person name="Fadness R."/>
            <person name="Boyer G.L."/>
            <person name="Read B."/>
            <person name="Zhang X."/>
            <person name="Sheath R.G."/>
        </authorList>
    </citation>
    <scope>NUCLEOTIDE SEQUENCE [LARGE SCALE GENOMIC DNA]</scope>
    <source>
        <strain evidence="16 17">PTRS2</strain>
    </source>
</reference>
<dbReference type="InterPro" id="IPR030934">
    <property type="entry name" value="Intein_C"/>
</dbReference>
<dbReference type="InterPro" id="IPR010982">
    <property type="entry name" value="Lambda_DNA-bd_dom_sf"/>
</dbReference>
<evidence type="ECO:0000256" key="3">
    <source>
        <dbReference type="ARBA" id="ARBA00010708"/>
    </source>
</evidence>
<dbReference type="SMART" id="SM00433">
    <property type="entry name" value="TOP2c"/>
    <property type="match status" value="1"/>
</dbReference>
<protein>
    <recommendedName>
        <fullName evidence="4">DNA topoisomerase (ATP-hydrolyzing)</fullName>
        <ecNumber evidence="4">5.6.2.2</ecNumber>
    </recommendedName>
</protein>
<comment type="catalytic activity">
    <reaction evidence="1">
        <text>ATP-dependent breakage, passage and rejoining of double-stranded DNA.</text>
        <dbReference type="EC" id="5.6.2.2"/>
    </reaction>
</comment>
<dbReference type="InterPro" id="IPR006141">
    <property type="entry name" value="Intein_N"/>
</dbReference>
<keyword evidence="6" id="KW-0547">Nucleotide-binding</keyword>
<dbReference type="CDD" id="cd00081">
    <property type="entry name" value="Hint"/>
    <property type="match status" value="3"/>
</dbReference>
<dbReference type="Proteomes" id="UP001384579">
    <property type="component" value="Unassembled WGS sequence"/>
</dbReference>
<dbReference type="InterPro" id="IPR006142">
    <property type="entry name" value="INTEIN"/>
</dbReference>
<dbReference type="Pfam" id="PF00204">
    <property type="entry name" value="DNA_gyraseB"/>
    <property type="match status" value="1"/>
</dbReference>
<evidence type="ECO:0000256" key="5">
    <source>
        <dbReference type="ARBA" id="ARBA00022723"/>
    </source>
</evidence>
<dbReference type="InterPro" id="IPR013760">
    <property type="entry name" value="Topo_IIA-like_dom_sf"/>
</dbReference>
<comment type="similarity">
    <text evidence="3">Belongs to the type II topoisomerase GyrB family.</text>
</comment>
<gene>
    <name evidence="16" type="ORF">WMG39_08285</name>
</gene>
<evidence type="ECO:0000256" key="7">
    <source>
        <dbReference type="ARBA" id="ARBA00022813"/>
    </source>
</evidence>
<dbReference type="SUPFAM" id="SSF51294">
    <property type="entry name" value="Hedgehog/intein (Hint) domain"/>
    <property type="match status" value="2"/>
</dbReference>
<feature type="domain" description="DOD-type homing endonuclease" evidence="14">
    <location>
        <begin position="1220"/>
        <end position="1353"/>
    </location>
</feature>
<keyword evidence="8 16" id="KW-0067">ATP-binding</keyword>
<comment type="caution">
    <text evidence="16">The sequence shown here is derived from an EMBL/GenBank/DDBJ whole genome shotgun (WGS) entry which is preliminary data.</text>
</comment>
<evidence type="ECO:0000256" key="11">
    <source>
        <dbReference type="ARBA" id="ARBA00023029"/>
    </source>
</evidence>
<evidence type="ECO:0000313" key="16">
    <source>
        <dbReference type="EMBL" id="MEK0184855.1"/>
    </source>
</evidence>
<dbReference type="Gene3D" id="3.40.50.670">
    <property type="match status" value="3"/>
</dbReference>
<dbReference type="InterPro" id="IPR027434">
    <property type="entry name" value="Homing_endonucl"/>
</dbReference>
<dbReference type="InterPro" id="IPR001241">
    <property type="entry name" value="Topo_IIA"/>
</dbReference>
<dbReference type="RefSeq" id="WP_340517391.1">
    <property type="nucleotide sequence ID" value="NZ_JBBLXS010000077.1"/>
</dbReference>
<dbReference type="NCBIfam" id="TIGR01443">
    <property type="entry name" value="intein_Cterm"/>
    <property type="match status" value="2"/>
</dbReference>
<evidence type="ECO:0000256" key="10">
    <source>
        <dbReference type="ARBA" id="ARBA00023000"/>
    </source>
</evidence>
<dbReference type="InterPro" id="IPR004042">
    <property type="entry name" value="Intein_endonuc_central"/>
</dbReference>
<evidence type="ECO:0000259" key="15">
    <source>
        <dbReference type="PROSITE" id="PS50943"/>
    </source>
</evidence>
<dbReference type="SUPFAM" id="SSF54211">
    <property type="entry name" value="Ribosomal protein S5 domain 2-like"/>
    <property type="match status" value="1"/>
</dbReference>
<dbReference type="Pfam" id="PF00986">
    <property type="entry name" value="DNA_gyraseB_C"/>
    <property type="match status" value="1"/>
</dbReference>
<evidence type="ECO:0000256" key="6">
    <source>
        <dbReference type="ARBA" id="ARBA00022741"/>
    </source>
</evidence>
<name>A0ABU8YKF9_9CYAN</name>
<dbReference type="Gene3D" id="2.170.16.10">
    <property type="entry name" value="Hedgehog/Intein (Hint) domain"/>
    <property type="match status" value="3"/>
</dbReference>
<dbReference type="InterPro" id="IPR014721">
    <property type="entry name" value="Ribsml_uS5_D2-typ_fold_subgr"/>
</dbReference>
<dbReference type="CDD" id="cd00822">
    <property type="entry name" value="TopoII_Trans_DNA_gyrase"/>
    <property type="match status" value="1"/>
</dbReference>
<dbReference type="InterPro" id="IPR000565">
    <property type="entry name" value="Topo_IIA_B"/>
</dbReference>
<dbReference type="InterPro" id="IPR018522">
    <property type="entry name" value="TopoIIA_CS"/>
</dbReference>
<dbReference type="InterPro" id="IPR003587">
    <property type="entry name" value="Hint_dom_N"/>
</dbReference>
<dbReference type="PROSITE" id="PS50819">
    <property type="entry name" value="INTEIN_ENDONUCLEASE"/>
    <property type="match status" value="1"/>
</dbReference>
<dbReference type="SUPFAM" id="SSF55874">
    <property type="entry name" value="ATPase domain of HSP90 chaperone/DNA topoisomerase II/histidine kinase"/>
    <property type="match status" value="1"/>
</dbReference>
<dbReference type="InterPro" id="IPR020568">
    <property type="entry name" value="Ribosomal_Su5_D2-typ_SF"/>
</dbReference>
<evidence type="ECO:0000256" key="13">
    <source>
        <dbReference type="ARBA" id="ARBA00023235"/>
    </source>
</evidence>
<dbReference type="Pfam" id="PF01381">
    <property type="entry name" value="HTH_3"/>
    <property type="match status" value="1"/>
</dbReference>
<evidence type="ECO:0000259" key="14">
    <source>
        <dbReference type="PROSITE" id="PS50819"/>
    </source>
</evidence>
<dbReference type="SMART" id="SM00387">
    <property type="entry name" value="HATPase_c"/>
    <property type="match status" value="1"/>
</dbReference>
<dbReference type="SUPFAM" id="SSF55608">
    <property type="entry name" value="Homing endonucleases"/>
    <property type="match status" value="1"/>
</dbReference>
<dbReference type="PRINTS" id="PR00379">
    <property type="entry name" value="INTEIN"/>
</dbReference>
<evidence type="ECO:0000256" key="2">
    <source>
        <dbReference type="ARBA" id="ARBA00001946"/>
    </source>
</evidence>
<dbReference type="InterPro" id="IPR001387">
    <property type="entry name" value="Cro/C1-type_HTH"/>
</dbReference>
<dbReference type="GO" id="GO:0005524">
    <property type="term" value="F:ATP binding"/>
    <property type="evidence" value="ECO:0007669"/>
    <property type="project" value="UniProtKB-KW"/>
</dbReference>
<comment type="cofactor">
    <cofactor evidence="2">
        <name>Mg(2+)</name>
        <dbReference type="ChEBI" id="CHEBI:18420"/>
    </cofactor>
</comment>
<dbReference type="Pfam" id="PF14528">
    <property type="entry name" value="LAGLIDADG_3"/>
    <property type="match status" value="1"/>
</dbReference>
<dbReference type="PROSITE" id="PS50943">
    <property type="entry name" value="HTH_CROC1"/>
    <property type="match status" value="1"/>
</dbReference>
<dbReference type="InterPro" id="IPR004860">
    <property type="entry name" value="LAGLIDADG_dom"/>
</dbReference>
<dbReference type="InterPro" id="IPR003594">
    <property type="entry name" value="HATPase_dom"/>
</dbReference>
<keyword evidence="17" id="KW-1185">Reference proteome</keyword>
<dbReference type="Gene3D" id="1.10.260.40">
    <property type="entry name" value="lambda repressor-like DNA-binding domains"/>
    <property type="match status" value="1"/>
</dbReference>
<evidence type="ECO:0000256" key="4">
    <source>
        <dbReference type="ARBA" id="ARBA00012895"/>
    </source>
</evidence>
<dbReference type="SUPFAM" id="SSF47413">
    <property type="entry name" value="lambda repressor-like DNA-binding domains"/>
    <property type="match status" value="1"/>
</dbReference>
<dbReference type="SMART" id="SM00305">
    <property type="entry name" value="HintC"/>
    <property type="match status" value="2"/>
</dbReference>
<keyword evidence="11" id="KW-0799">Topoisomerase</keyword>
<dbReference type="SMART" id="SM00530">
    <property type="entry name" value="HTH_XRE"/>
    <property type="match status" value="1"/>
</dbReference>
<dbReference type="PRINTS" id="PR00418">
    <property type="entry name" value="TPI2FAMILY"/>
</dbReference>
<keyword evidence="5" id="KW-0479">Metal-binding</keyword>
<evidence type="ECO:0000313" key="17">
    <source>
        <dbReference type="Proteomes" id="UP001384579"/>
    </source>
</evidence>
<dbReference type="EMBL" id="JBBLXS010000077">
    <property type="protein sequence ID" value="MEK0184855.1"/>
    <property type="molecule type" value="Genomic_DNA"/>
</dbReference>
<evidence type="ECO:0000256" key="9">
    <source>
        <dbReference type="ARBA" id="ARBA00022842"/>
    </source>
</evidence>
<evidence type="ECO:0000256" key="8">
    <source>
        <dbReference type="ARBA" id="ARBA00022840"/>
    </source>
</evidence>
<feature type="domain" description="HTH cro/C1-type" evidence="15">
    <location>
        <begin position="1093"/>
        <end position="1148"/>
    </location>
</feature>
<keyword evidence="13" id="KW-0413">Isomerase</keyword>
<dbReference type="InterPro" id="IPR003586">
    <property type="entry name" value="Hint_dom_C"/>
</dbReference>
<keyword evidence="9" id="KW-0460">Magnesium</keyword>
<dbReference type="PROSITE" id="PS50818">
    <property type="entry name" value="INTEIN_C_TER"/>
    <property type="match status" value="2"/>
</dbReference>
<dbReference type="SUPFAM" id="SSF56719">
    <property type="entry name" value="Type II DNA topoisomerase"/>
    <property type="match status" value="3"/>
</dbReference>
<dbReference type="InterPro" id="IPR013506">
    <property type="entry name" value="Topo_IIA_bsu_dom2"/>
</dbReference>
<dbReference type="CDD" id="cd00093">
    <property type="entry name" value="HTH_XRE"/>
    <property type="match status" value="1"/>
</dbReference>
<dbReference type="InterPro" id="IPR013759">
    <property type="entry name" value="Topo_IIA_B_C"/>
</dbReference>
<dbReference type="Pfam" id="PF14890">
    <property type="entry name" value="Intein_splicing"/>
    <property type="match status" value="2"/>
</dbReference>
<dbReference type="PANTHER" id="PTHR45866">
    <property type="entry name" value="DNA GYRASE/TOPOISOMERASE SUBUNIT B"/>
    <property type="match status" value="1"/>
</dbReference>
<keyword evidence="12" id="KW-0238">DNA-binding</keyword>
<evidence type="ECO:0000256" key="12">
    <source>
        <dbReference type="ARBA" id="ARBA00023125"/>
    </source>
</evidence>
<keyword evidence="7" id="KW-0068">Autocatalytic cleavage</keyword>
<dbReference type="CDD" id="cd16928">
    <property type="entry name" value="HATPase_GyrB-like"/>
    <property type="match status" value="1"/>
</dbReference>
<keyword evidence="10" id="KW-0651">Protein splicing</keyword>
<proteinExistence type="inferred from homology"/>
<dbReference type="PRINTS" id="PR01159">
    <property type="entry name" value="DNAGYRASEB"/>
</dbReference>
<dbReference type="InterPro" id="IPR036890">
    <property type="entry name" value="HATPase_C_sf"/>
</dbReference>
<sequence>MTSSYSADQIQVLEGLEAVRKRPGMYIGTTGPRGLHHLVYEVVDNSIDEALAGHCTHIEVEINADGSVTVTDDGRGIPTGIVAKTGKSGIETVMTVLHAGGKFGGGGYKVSGGLHGVGISVVNALSEWVEVTVWRDQKEHLQRYERGNPVTELNAKPNKGDRTGTSVSFLPDTQIFSTGIEFDYTILSARLRELAYLNAGVKITFGDHRLELLKSGEPRIETYCYEGGIKEYIAYMNREKQPLHEEVIYVQGERNNVQIEVALQWCVDAFSDNVLGFANNIRTIDGGTHLEGLKAVLTRTMNSIARKRNKIKENEPNLAGENVREGLTAVISVKVPDPEFEGQTKTKLGNTEVRGIVDSLVGEVLTEYLEFRPQVADAILEKAIQAFKAAEAARRARDLVRRKSVLESSPLPGKLADCSSRDPALSEIYLVEGDSAGGCFLSSQEIVLADGTTKTIKEIVDEQAEGKEHFCYTIKDSGNICVEQIVNARMTKENAEVIKLTLDNGEIIVCTPDHRFMLRDGSYKAAELLRPEDSLMPLYRKFSQKNKHGWGLDGYEMVWNPENDKWIYTHLLADFHNLKHGVYQEADGNHRHHVDFNKLNNNPTNILRLPAEEHLALHRAHLEKTLHRPDVMEKTRQQAIAQWEDEDYKAYMVSKWREFYETNETYRHRNNELLDRAQQEYWSCEENRLAQSERVRNHFANNPQARAAHSQLAKEQWRDENLLEWRREKTKEQWTPEFRRKRKAALDETYYRKTLEALKAVEMKMGWVDVDYYNLYRRTKKDKCLLKYETFCDRYFGGDALYARQAVRNYNHRVVKIEAVAERYDVYDIEVPNSHNFALAAGVFVHNSAKQGRDRQYQAILPLRGKILNIEKTDDAKIYKNNEIQSLITALGLGIKGEEFDPAQLRYHHIVIMSVAGDEPTLVMDDTGRTEFVTIGGFIDDCVEGRRAADRYQVMSFDQTTHATRFRPLKAVIRHEHEEGMYKLTTRYNRSIKVTSSHSVFVFENNEVILKKGNEVKPGDLLVASRRLPRPAASPTQIDLLETFYSAELTKSLYLKGEDVRKVASQRVLAKVSVPDQWSEPRVQIDAEAWQKLIAQREAIGITQKQVAASVGVKQPVTVSQWERGISRPILSHFLTYLEAIGNSDNVVYEMLPSKIDDRLAQDDTSKNARWREVSCYKPLDDFTASEIAQLGEDVQIVPQAHGDKAFARYLPISRELMWFMGWYVAEGTLSQHQVSLNLGKKDLRFIPEIIAVIESVFNETPRQYNDPDSDGIKLYFHSVAAARLIQAWGLGKQAHLKQLPDIVFSLTEALQMAFLEGYFLGDGTTGGSHLSLTTNSPKLKDGLLYLLGQLGMIASPTRHEPSTAVDAEIKTRHPYYSIAICSKNQLELCRQIWQRHANADLIEAHLARPSRKSSDYVPISDDLMGLKVISAEEIELVGDYVYDFSVEDDENFVCGTGGLCAHNTDADVDGAHIRTLLLTFFYRYQRALVEQGYIYIACPPLYKVERGRNHYYCYSDREMNNLIRNEFPANANYTIQRFKGLGEMMPTQLWDTTMNPETRTLKRVEIDDAAEADRIFTILMGDRVAPRREFIETYGPKLNLLDLDI</sequence>
<dbReference type="PROSITE" id="PS50817">
    <property type="entry name" value="INTEIN_N_TER"/>
    <property type="match status" value="2"/>
</dbReference>
<dbReference type="Gene3D" id="3.30.230.10">
    <property type="match status" value="1"/>
</dbReference>
<dbReference type="PROSITE" id="PS00177">
    <property type="entry name" value="TOPOISOMERASE_II"/>
    <property type="match status" value="1"/>
</dbReference>
<dbReference type="Pfam" id="PF02518">
    <property type="entry name" value="HATPase_c"/>
    <property type="match status" value="1"/>
</dbReference>
<dbReference type="NCBIfam" id="TIGR01445">
    <property type="entry name" value="intein_Nterm"/>
    <property type="match status" value="2"/>
</dbReference>
<dbReference type="InterPro" id="IPR002288">
    <property type="entry name" value="DNA_gyrase_B_C"/>
</dbReference>
<dbReference type="Gene3D" id="3.30.565.10">
    <property type="entry name" value="Histidine kinase-like ATPase, C-terminal domain"/>
    <property type="match status" value="1"/>
</dbReference>
<accession>A0ABU8YKF9</accession>
<dbReference type="PANTHER" id="PTHR45866:SF1">
    <property type="entry name" value="DNA GYRASE SUBUNIT B, MITOCHONDRIAL"/>
    <property type="match status" value="1"/>
</dbReference>
<organism evidence="16 17">
    <name type="scientific">Microcoleus anatoxicus PTRS2</name>
    <dbReference type="NCBI Taxonomy" id="2705321"/>
    <lineage>
        <taxon>Bacteria</taxon>
        <taxon>Bacillati</taxon>
        <taxon>Cyanobacteriota</taxon>
        <taxon>Cyanophyceae</taxon>
        <taxon>Oscillatoriophycideae</taxon>
        <taxon>Oscillatoriales</taxon>
        <taxon>Microcoleaceae</taxon>
        <taxon>Microcoleus</taxon>
        <taxon>Microcoleus anatoxicus</taxon>
    </lineage>
</organism>
<dbReference type="EC" id="5.6.2.2" evidence="4"/>